<keyword evidence="3" id="KW-1185">Reference proteome</keyword>
<proteinExistence type="predicted"/>
<comment type="caution">
    <text evidence="2">The sequence shown here is derived from an EMBL/GenBank/DDBJ whole genome shotgun (WGS) entry which is preliminary data.</text>
</comment>
<gene>
    <name evidence="2" type="ORF">N1851_002318</name>
</gene>
<dbReference type="EMBL" id="JAOPHQ010000289">
    <property type="protein sequence ID" value="KAK0155361.1"/>
    <property type="molecule type" value="Genomic_DNA"/>
</dbReference>
<accession>A0AA47P8T7</accession>
<sequence length="122" mass="13338">MEAPSEKPPLAQALRRIIEVQESQIQAHKRQTQAMMDLAVEPSGPDLPRSSLHFGPQGPSGNLDLQHALGQSAAECEAVGKSEAMVLCQKMVDCSLRLGSKLVPHAKEFKYLRVLFTSEGKM</sequence>
<evidence type="ECO:0000313" key="2">
    <source>
        <dbReference type="EMBL" id="KAK0155361.1"/>
    </source>
</evidence>
<dbReference type="AlphaFoldDB" id="A0AA47P8T7"/>
<dbReference type="Proteomes" id="UP001174136">
    <property type="component" value="Unassembled WGS sequence"/>
</dbReference>
<organism evidence="2 3">
    <name type="scientific">Merluccius polli</name>
    <name type="common">Benguela hake</name>
    <name type="synonym">Merluccius cadenati</name>
    <dbReference type="NCBI Taxonomy" id="89951"/>
    <lineage>
        <taxon>Eukaryota</taxon>
        <taxon>Metazoa</taxon>
        <taxon>Chordata</taxon>
        <taxon>Craniata</taxon>
        <taxon>Vertebrata</taxon>
        <taxon>Euteleostomi</taxon>
        <taxon>Actinopterygii</taxon>
        <taxon>Neopterygii</taxon>
        <taxon>Teleostei</taxon>
        <taxon>Neoteleostei</taxon>
        <taxon>Acanthomorphata</taxon>
        <taxon>Zeiogadaria</taxon>
        <taxon>Gadariae</taxon>
        <taxon>Gadiformes</taxon>
        <taxon>Gadoidei</taxon>
        <taxon>Merlucciidae</taxon>
        <taxon>Merluccius</taxon>
    </lineage>
</organism>
<evidence type="ECO:0000313" key="3">
    <source>
        <dbReference type="Proteomes" id="UP001174136"/>
    </source>
</evidence>
<evidence type="ECO:0000256" key="1">
    <source>
        <dbReference type="SAM" id="MobiDB-lite"/>
    </source>
</evidence>
<feature type="region of interest" description="Disordered" evidence="1">
    <location>
        <begin position="40"/>
        <end position="61"/>
    </location>
</feature>
<reference evidence="2" key="1">
    <citation type="journal article" date="2023" name="Front. Mar. Sci.">
        <title>A new Merluccius polli reference genome to investigate the effects of global change in West African waters.</title>
        <authorList>
            <person name="Mateo J.L."/>
            <person name="Blanco-Fernandez C."/>
            <person name="Garcia-Vazquez E."/>
            <person name="Machado-Schiaffino G."/>
        </authorList>
    </citation>
    <scope>NUCLEOTIDE SEQUENCE</scope>
    <source>
        <strain evidence="2">C29</strain>
        <tissue evidence="2">Fin</tissue>
    </source>
</reference>
<name>A0AA47P8T7_MERPO</name>
<protein>
    <submittedName>
        <fullName evidence="2">Uncharacterized protein</fullName>
    </submittedName>
</protein>